<evidence type="ECO:0000259" key="1">
    <source>
        <dbReference type="SMART" id="SM00849"/>
    </source>
</evidence>
<dbReference type="OrthoDB" id="9805728at2"/>
<dbReference type="InterPro" id="IPR001279">
    <property type="entry name" value="Metallo-B-lactamas"/>
</dbReference>
<gene>
    <name evidence="2" type="ORF">DCD74_03675</name>
</gene>
<evidence type="ECO:0000313" key="3">
    <source>
        <dbReference type="Proteomes" id="UP000251842"/>
    </source>
</evidence>
<dbReference type="GO" id="GO:0005737">
    <property type="term" value="C:cytoplasm"/>
    <property type="evidence" value="ECO:0007669"/>
    <property type="project" value="TreeGrafter"/>
</dbReference>
<keyword evidence="3" id="KW-1185">Reference proteome</keyword>
<dbReference type="InterPro" id="IPR036866">
    <property type="entry name" value="RibonucZ/Hydroxyglut_hydro"/>
</dbReference>
<dbReference type="SMART" id="SM00849">
    <property type="entry name" value="Lactamase_B"/>
    <property type="match status" value="1"/>
</dbReference>
<dbReference type="PANTHER" id="PTHR15032:SF4">
    <property type="entry name" value="N-ACYL-PHOSPHATIDYLETHANOLAMINE-HYDROLYZING PHOSPHOLIPASE D"/>
    <property type="match status" value="1"/>
</dbReference>
<dbReference type="Pfam" id="PF12706">
    <property type="entry name" value="Lactamase_B_2"/>
    <property type="match status" value="1"/>
</dbReference>
<dbReference type="Proteomes" id="UP000251842">
    <property type="component" value="Chromosome"/>
</dbReference>
<reference evidence="3" key="1">
    <citation type="submission" date="2018-05" db="EMBL/GenBank/DDBJ databases">
        <title>Luteimonas pekinense sp. nov., isolated from human Meibomian gland secretions, Beijing, China.</title>
        <authorList>
            <person name="Wen T."/>
            <person name="Bai H."/>
            <person name="Lv H."/>
        </authorList>
    </citation>
    <scope>NUCLEOTIDE SEQUENCE [LARGE SCALE GENOMIC DNA]</scope>
    <source>
        <strain evidence="3">83-4</strain>
    </source>
</reference>
<dbReference type="SUPFAM" id="SSF56281">
    <property type="entry name" value="Metallo-hydrolase/oxidoreductase"/>
    <property type="match status" value="1"/>
</dbReference>
<dbReference type="KEGG" id="lue:DCD74_03675"/>
<dbReference type="RefSeq" id="WP_112926124.1">
    <property type="nucleotide sequence ID" value="NZ_CP029556.1"/>
</dbReference>
<protein>
    <recommendedName>
        <fullName evidence="1">Metallo-beta-lactamase domain-containing protein</fullName>
    </recommendedName>
</protein>
<dbReference type="PANTHER" id="PTHR15032">
    <property type="entry name" value="N-ACYL-PHOSPHATIDYLETHANOLAMINE-HYDROLYZING PHOSPHOLIPASE D"/>
    <property type="match status" value="1"/>
</dbReference>
<evidence type="ECO:0000313" key="2">
    <source>
        <dbReference type="EMBL" id="AXA83909.1"/>
    </source>
</evidence>
<sequence length="409" mass="45832">MKTLWRWLRRIALGVLVFAALVWAVISFAPGFGGTPSGERLARMQRSPQWQGDRFVNPQAMWSGFGVVGRDDHAPTAEAGFKPPPDPTDASFPMVHDSAARLAAPVRDGLRVTWFGHSSALVEIDGARVLIDPIWSQTATPLWIGVSRWFKPLLPLDALRDVDAVVISHDHYDHLDMPTIRAMRDWKTRFIVPLGIGAHLERWGIPPERITELDWWEDTQLGDVRIVATPARHATGRVNPQRNRVLWAGYALVGPKHRAWYSGDTGLLDAMQEIGRRFGPFDVTLIESGQYNWQWPDWHAGPEQAVLAHRWVRGRTFIPVHWALFNLAPHGWTEPGERTLAAAACQGVNIATPRPGVPWEPGDATAPWWPRDLPWLDARQRPIIATRDGIDAHRYPVPACITPAIAAAK</sequence>
<dbReference type="EMBL" id="CP029556">
    <property type="protein sequence ID" value="AXA83909.1"/>
    <property type="molecule type" value="Genomic_DNA"/>
</dbReference>
<accession>A0A344J4E9</accession>
<dbReference type="AlphaFoldDB" id="A0A344J4E9"/>
<feature type="domain" description="Metallo-beta-lactamase" evidence="1">
    <location>
        <begin position="116"/>
        <end position="289"/>
    </location>
</feature>
<proteinExistence type="predicted"/>
<organism evidence="2 3">
    <name type="scientific">Solilutibacter oculi</name>
    <dbReference type="NCBI Taxonomy" id="2698682"/>
    <lineage>
        <taxon>Bacteria</taxon>
        <taxon>Pseudomonadati</taxon>
        <taxon>Pseudomonadota</taxon>
        <taxon>Gammaproteobacteria</taxon>
        <taxon>Lysobacterales</taxon>
        <taxon>Lysobacteraceae</taxon>
        <taxon>Solilutibacter</taxon>
    </lineage>
</organism>
<dbReference type="Gene3D" id="3.60.15.10">
    <property type="entry name" value="Ribonuclease Z/Hydroxyacylglutathione hydrolase-like"/>
    <property type="match status" value="1"/>
</dbReference>
<name>A0A344J4E9_9GAMM</name>